<organism evidence="6 7">
    <name type="scientific">Equus asinus</name>
    <name type="common">Donkey</name>
    <name type="synonym">Equus africanus asinus</name>
    <dbReference type="NCBI Taxonomy" id="9793"/>
    <lineage>
        <taxon>Eukaryota</taxon>
        <taxon>Metazoa</taxon>
        <taxon>Chordata</taxon>
        <taxon>Craniata</taxon>
        <taxon>Vertebrata</taxon>
        <taxon>Euteleostomi</taxon>
        <taxon>Mammalia</taxon>
        <taxon>Eutheria</taxon>
        <taxon>Laurasiatheria</taxon>
        <taxon>Perissodactyla</taxon>
        <taxon>Equidae</taxon>
        <taxon>Equus</taxon>
    </lineage>
</organism>
<dbReference type="InterPro" id="IPR013783">
    <property type="entry name" value="Ig-like_fold"/>
</dbReference>
<reference evidence="6" key="3">
    <citation type="submission" date="2025-09" db="UniProtKB">
        <authorList>
            <consortium name="Ensembl"/>
        </authorList>
    </citation>
    <scope>IDENTIFICATION</scope>
</reference>
<sequence length="130" mass="14480">MDWSWRILSLVAMATSVHSQLQLVQSGAEVRKPGASVNVSGKASGFTFTSHATHWERQALGPGLECMCKVNVCSDGTSYTQKFQGRINMTRDTIMNTAYVELSILRSEDTAMYYCVRHSVTTHTRRVSES</sequence>
<keyword evidence="3" id="KW-1280">Immunoglobulin</keyword>
<dbReference type="Gene3D" id="2.60.40.10">
    <property type="entry name" value="Immunoglobulins"/>
    <property type="match status" value="1"/>
</dbReference>
<dbReference type="GO" id="GO:0019814">
    <property type="term" value="C:immunoglobulin complex"/>
    <property type="evidence" value="ECO:0007669"/>
    <property type="project" value="UniProtKB-KW"/>
</dbReference>
<dbReference type="PANTHER" id="PTHR23266">
    <property type="entry name" value="IMMUNOGLOBULIN HEAVY CHAIN"/>
    <property type="match status" value="1"/>
</dbReference>
<evidence type="ECO:0000256" key="3">
    <source>
        <dbReference type="ARBA" id="ARBA00043265"/>
    </source>
</evidence>
<reference evidence="6" key="2">
    <citation type="submission" date="2025-08" db="UniProtKB">
        <authorList>
            <consortium name="Ensembl"/>
        </authorList>
    </citation>
    <scope>IDENTIFICATION</scope>
</reference>
<dbReference type="Proteomes" id="UP000694387">
    <property type="component" value="Chromosome 7"/>
</dbReference>
<evidence type="ECO:0000313" key="7">
    <source>
        <dbReference type="Proteomes" id="UP000694387"/>
    </source>
</evidence>
<keyword evidence="4" id="KW-0732">Signal</keyword>
<evidence type="ECO:0000259" key="5">
    <source>
        <dbReference type="SMART" id="SM00406"/>
    </source>
</evidence>
<dbReference type="Ensembl" id="ENSEAST00005048991.1">
    <property type="protein sequence ID" value="ENSEASP00005063110.1"/>
    <property type="gene ID" value="ENSEASG00005024266.1"/>
</dbReference>
<name>A0A9L0KCJ7_EQUAS</name>
<keyword evidence="1" id="KW-0391">Immunity</keyword>
<feature type="chain" id="PRO_5040183350" description="Immunoglobulin V-set domain-containing protein" evidence="4">
    <location>
        <begin position="20"/>
        <end position="130"/>
    </location>
</feature>
<reference evidence="6 7" key="1">
    <citation type="journal article" date="2020" name="Nat. Commun.">
        <title>Donkey genomes provide new insights into domestication and selection for coat color.</title>
        <authorList>
            <person name="Wang"/>
            <person name="C."/>
            <person name="Li"/>
            <person name="H."/>
            <person name="Guo"/>
            <person name="Y."/>
            <person name="Huang"/>
            <person name="J."/>
            <person name="Sun"/>
            <person name="Y."/>
            <person name="Min"/>
            <person name="J."/>
            <person name="Wang"/>
            <person name="J."/>
            <person name="Fang"/>
            <person name="X."/>
            <person name="Zhao"/>
            <person name="Z."/>
            <person name="Wang"/>
            <person name="S."/>
            <person name="Zhang"/>
            <person name="Y."/>
            <person name="Liu"/>
            <person name="Q."/>
            <person name="Jiang"/>
            <person name="Q."/>
            <person name="Wang"/>
            <person name="X."/>
            <person name="Guo"/>
            <person name="Y."/>
            <person name="Yang"/>
            <person name="C."/>
            <person name="Wang"/>
            <person name="Y."/>
            <person name="Tian"/>
            <person name="F."/>
            <person name="Zhuang"/>
            <person name="G."/>
            <person name="Fan"/>
            <person name="Y."/>
            <person name="Gao"/>
            <person name="Q."/>
            <person name="Li"/>
            <person name="Y."/>
            <person name="Ju"/>
            <person name="Z."/>
            <person name="Li"/>
            <person name="J."/>
            <person name="Li"/>
            <person name="R."/>
            <person name="Hou"/>
            <person name="M."/>
            <person name="Yang"/>
            <person name="G."/>
            <person name="Liu"/>
            <person name="G."/>
            <person name="Liu"/>
            <person name="W."/>
            <person name="Guo"/>
            <person name="J."/>
            <person name="Pan"/>
            <person name="S."/>
            <person name="Fan"/>
            <person name="G."/>
            <person name="Zhang"/>
            <person name="W."/>
            <person name="Zhang"/>
            <person name="R."/>
            <person name="Yu"/>
            <person name="J."/>
            <person name="Zhang"/>
            <person name="X."/>
            <person name="Yin"/>
            <person name="Q."/>
            <person name="Ji"/>
            <person name="C."/>
            <person name="Jin"/>
            <person name="Y."/>
            <person name="Yue"/>
            <person name="G."/>
            <person name="Liu"/>
            <person name="M."/>
            <person name="Xu"/>
            <person name="J."/>
            <person name="Liu"/>
            <person name="S."/>
            <person name="Jordana"/>
            <person name="J."/>
            <person name="Noce"/>
            <person name="A."/>
            <person name="Amills"/>
            <person name="M."/>
            <person name="Wu"/>
            <person name="D.D."/>
            <person name="Li"/>
            <person name="S."/>
            <person name="Zhou"/>
            <person name="X. and Zhong"/>
            <person name="J."/>
        </authorList>
    </citation>
    <scope>NUCLEOTIDE SEQUENCE [LARGE SCALE GENOMIC DNA]</scope>
</reference>
<feature type="signal peptide" evidence="4">
    <location>
        <begin position="1"/>
        <end position="19"/>
    </location>
</feature>
<keyword evidence="7" id="KW-1185">Reference proteome</keyword>
<evidence type="ECO:0000256" key="2">
    <source>
        <dbReference type="ARBA" id="ARBA00023130"/>
    </source>
</evidence>
<dbReference type="InterPro" id="IPR013106">
    <property type="entry name" value="Ig_V-set"/>
</dbReference>
<evidence type="ECO:0000313" key="6">
    <source>
        <dbReference type="Ensembl" id="ENSEASP00005063110.1"/>
    </source>
</evidence>
<dbReference type="SUPFAM" id="SSF48726">
    <property type="entry name" value="Immunoglobulin"/>
    <property type="match status" value="1"/>
</dbReference>
<accession>A0A9L0KCJ7</accession>
<dbReference type="InterPro" id="IPR050199">
    <property type="entry name" value="IgHV"/>
</dbReference>
<keyword evidence="2" id="KW-1064">Adaptive immunity</keyword>
<evidence type="ECO:0000256" key="4">
    <source>
        <dbReference type="SAM" id="SignalP"/>
    </source>
</evidence>
<dbReference type="SMART" id="SM00406">
    <property type="entry name" value="IGv"/>
    <property type="match status" value="1"/>
</dbReference>
<feature type="domain" description="Immunoglobulin V-set" evidence="5">
    <location>
        <begin position="36"/>
        <end position="117"/>
    </location>
</feature>
<dbReference type="GeneTree" id="ENSGT00950000183013"/>
<dbReference type="InterPro" id="IPR036179">
    <property type="entry name" value="Ig-like_dom_sf"/>
</dbReference>
<dbReference type="AlphaFoldDB" id="A0A9L0KCJ7"/>
<proteinExistence type="predicted"/>
<evidence type="ECO:0000256" key="1">
    <source>
        <dbReference type="ARBA" id="ARBA00022859"/>
    </source>
</evidence>
<dbReference type="GO" id="GO:0002250">
    <property type="term" value="P:adaptive immune response"/>
    <property type="evidence" value="ECO:0007669"/>
    <property type="project" value="UniProtKB-KW"/>
</dbReference>
<protein>
    <recommendedName>
        <fullName evidence="5">Immunoglobulin V-set domain-containing protein</fullName>
    </recommendedName>
</protein>
<dbReference type="GO" id="GO:0005576">
    <property type="term" value="C:extracellular region"/>
    <property type="evidence" value="ECO:0007669"/>
    <property type="project" value="UniProtKB-ARBA"/>
</dbReference>